<dbReference type="AlphaFoldDB" id="A0A7R8ZNZ1"/>
<feature type="non-terminal residue" evidence="1">
    <location>
        <position position="1"/>
    </location>
</feature>
<organism evidence="1">
    <name type="scientific">Cyprideis torosa</name>
    <dbReference type="NCBI Taxonomy" id="163714"/>
    <lineage>
        <taxon>Eukaryota</taxon>
        <taxon>Metazoa</taxon>
        <taxon>Ecdysozoa</taxon>
        <taxon>Arthropoda</taxon>
        <taxon>Crustacea</taxon>
        <taxon>Oligostraca</taxon>
        <taxon>Ostracoda</taxon>
        <taxon>Podocopa</taxon>
        <taxon>Podocopida</taxon>
        <taxon>Cytherocopina</taxon>
        <taxon>Cytheroidea</taxon>
        <taxon>Cytherideidae</taxon>
        <taxon>Cyprideis</taxon>
    </lineage>
</organism>
<sequence length="49" mass="5581">MLVGFSYPSTETNASAPFIDCPHHRPQAEEKAAEDSFEDCRLLRKDELQ</sequence>
<name>A0A7R8ZNZ1_9CRUS</name>
<reference evidence="1" key="1">
    <citation type="submission" date="2020-11" db="EMBL/GenBank/DDBJ databases">
        <authorList>
            <person name="Tran Van P."/>
        </authorList>
    </citation>
    <scope>NUCLEOTIDE SEQUENCE</scope>
</reference>
<proteinExistence type="predicted"/>
<protein>
    <submittedName>
        <fullName evidence="1">Uncharacterized protein</fullName>
    </submittedName>
</protein>
<accession>A0A7R8ZNZ1</accession>
<dbReference type="EMBL" id="OB663745">
    <property type="protein sequence ID" value="CAD7231656.1"/>
    <property type="molecule type" value="Genomic_DNA"/>
</dbReference>
<evidence type="ECO:0000313" key="1">
    <source>
        <dbReference type="EMBL" id="CAD7231656.1"/>
    </source>
</evidence>
<gene>
    <name evidence="1" type="ORF">CTOB1V02_LOCUS9502</name>
</gene>